<dbReference type="InParanoid" id="A0A1B7MP67"/>
<gene>
    <name evidence="2" type="ORF">K503DRAFT_868941</name>
</gene>
<organism evidence="2 3">
    <name type="scientific">Rhizopogon vinicolor AM-OR11-026</name>
    <dbReference type="NCBI Taxonomy" id="1314800"/>
    <lineage>
        <taxon>Eukaryota</taxon>
        <taxon>Fungi</taxon>
        <taxon>Dikarya</taxon>
        <taxon>Basidiomycota</taxon>
        <taxon>Agaricomycotina</taxon>
        <taxon>Agaricomycetes</taxon>
        <taxon>Agaricomycetidae</taxon>
        <taxon>Boletales</taxon>
        <taxon>Suillineae</taxon>
        <taxon>Rhizopogonaceae</taxon>
        <taxon>Rhizopogon</taxon>
    </lineage>
</organism>
<dbReference type="OrthoDB" id="2121828at2759"/>
<dbReference type="STRING" id="1314800.A0A1B7MP67"/>
<dbReference type="EMBL" id="KV448616">
    <property type="protein sequence ID" value="OAX34403.1"/>
    <property type="molecule type" value="Genomic_DNA"/>
</dbReference>
<keyword evidence="3" id="KW-1185">Reference proteome</keyword>
<dbReference type="GO" id="GO:0016491">
    <property type="term" value="F:oxidoreductase activity"/>
    <property type="evidence" value="ECO:0007669"/>
    <property type="project" value="InterPro"/>
</dbReference>
<dbReference type="InterPro" id="IPR011706">
    <property type="entry name" value="Cu-oxidase_C"/>
</dbReference>
<name>A0A1B7MP67_9AGAM</name>
<dbReference type="GO" id="GO:0005507">
    <property type="term" value="F:copper ion binding"/>
    <property type="evidence" value="ECO:0007669"/>
    <property type="project" value="InterPro"/>
</dbReference>
<dbReference type="AlphaFoldDB" id="A0A1B7MP67"/>
<accession>A0A1B7MP67</accession>
<dbReference type="Pfam" id="PF07731">
    <property type="entry name" value="Cu-oxidase_2"/>
    <property type="match status" value="1"/>
</dbReference>
<evidence type="ECO:0000313" key="2">
    <source>
        <dbReference type="EMBL" id="OAX34403.1"/>
    </source>
</evidence>
<dbReference type="Gene3D" id="2.60.40.420">
    <property type="entry name" value="Cupredoxins - blue copper proteins"/>
    <property type="match status" value="1"/>
</dbReference>
<proteinExistence type="predicted"/>
<sequence>MPMLETNLHPLSNPGAPGIPEYGKADINLNLVVNNTGGVFSVNGAVYKPPTVPVLLQILSGAQEATDLMPDGNVIVLAANKVVELTMSPMDVQHPIHLHGHGFDVVQSGGNSFFNYLNPVRRDVVSSGAEGQQWSYDGLQTIRDPGFCTVTLTGTSMRESLRAGLGRCDIDCPSGFAIVIAESPSDTRKHLKGLPAAWDNLCPIYNSLTPSQLGAVNSYEEAANISSLLLPN</sequence>
<protein>
    <submittedName>
        <fullName evidence="2">Cupredoxin</fullName>
    </submittedName>
</protein>
<dbReference type="SUPFAM" id="SSF49503">
    <property type="entry name" value="Cupredoxins"/>
    <property type="match status" value="1"/>
</dbReference>
<evidence type="ECO:0000259" key="1">
    <source>
        <dbReference type="Pfam" id="PF07731"/>
    </source>
</evidence>
<reference evidence="2 3" key="1">
    <citation type="submission" date="2016-06" db="EMBL/GenBank/DDBJ databases">
        <title>Comparative genomics of the ectomycorrhizal sister species Rhizopogon vinicolor and Rhizopogon vesiculosus (Basidiomycota: Boletales) reveals a divergence of the mating type B locus.</title>
        <authorList>
            <consortium name="DOE Joint Genome Institute"/>
            <person name="Mujic A.B."/>
            <person name="Kuo A."/>
            <person name="Tritt A."/>
            <person name="Lipzen A."/>
            <person name="Chen C."/>
            <person name="Johnson J."/>
            <person name="Sharma A."/>
            <person name="Barry K."/>
            <person name="Grigoriev I.V."/>
            <person name="Spatafora J.W."/>
        </authorList>
    </citation>
    <scope>NUCLEOTIDE SEQUENCE [LARGE SCALE GENOMIC DNA]</scope>
    <source>
        <strain evidence="2 3">AM-OR11-026</strain>
    </source>
</reference>
<dbReference type="Proteomes" id="UP000092154">
    <property type="component" value="Unassembled WGS sequence"/>
</dbReference>
<evidence type="ECO:0000313" key="3">
    <source>
        <dbReference type="Proteomes" id="UP000092154"/>
    </source>
</evidence>
<dbReference type="InterPro" id="IPR008972">
    <property type="entry name" value="Cupredoxin"/>
</dbReference>
<feature type="domain" description="Plastocyanin-like" evidence="1">
    <location>
        <begin position="48"/>
        <end position="131"/>
    </location>
</feature>